<evidence type="ECO:0000256" key="6">
    <source>
        <dbReference type="ARBA" id="ARBA00022842"/>
    </source>
</evidence>
<evidence type="ECO:0000259" key="10">
    <source>
        <dbReference type="Pfam" id="PF00294"/>
    </source>
</evidence>
<dbReference type="InterPro" id="IPR002139">
    <property type="entry name" value="Ribo/fructo_kinase"/>
</dbReference>
<dbReference type="EMBL" id="JANHAX010000003">
    <property type="protein sequence ID" value="MDQ2090412.1"/>
    <property type="molecule type" value="Genomic_DNA"/>
</dbReference>
<dbReference type="InterPro" id="IPR029056">
    <property type="entry name" value="Ribokinase-like"/>
</dbReference>
<dbReference type="GO" id="GO:0046872">
    <property type="term" value="F:metal ion binding"/>
    <property type="evidence" value="ECO:0007669"/>
    <property type="project" value="UniProtKB-KW"/>
</dbReference>
<comment type="catalytic activity">
    <reaction evidence="9">
        <text>D-ribose + ATP = D-ribose 5-phosphate + ADP + H(+)</text>
        <dbReference type="Rhea" id="RHEA:13697"/>
        <dbReference type="ChEBI" id="CHEBI:15378"/>
        <dbReference type="ChEBI" id="CHEBI:30616"/>
        <dbReference type="ChEBI" id="CHEBI:47013"/>
        <dbReference type="ChEBI" id="CHEBI:78346"/>
        <dbReference type="ChEBI" id="CHEBI:456216"/>
        <dbReference type="EC" id="2.7.1.15"/>
    </reaction>
</comment>
<dbReference type="CDD" id="cd01174">
    <property type="entry name" value="ribokinase"/>
    <property type="match status" value="1"/>
</dbReference>
<feature type="active site" description="Proton acceptor" evidence="9">
    <location>
        <position position="239"/>
    </location>
</feature>
<keyword evidence="12" id="KW-1185">Reference proteome</keyword>
<dbReference type="Proteomes" id="UP001226762">
    <property type="component" value="Unassembled WGS sequence"/>
</dbReference>
<dbReference type="PANTHER" id="PTHR10584:SF166">
    <property type="entry name" value="RIBOKINASE"/>
    <property type="match status" value="1"/>
</dbReference>
<organism evidence="11 12">
    <name type="scientific">Marimonas arenosa</name>
    <dbReference type="NCBI Taxonomy" id="1795305"/>
    <lineage>
        <taxon>Bacteria</taxon>
        <taxon>Pseudomonadati</taxon>
        <taxon>Pseudomonadota</taxon>
        <taxon>Alphaproteobacteria</taxon>
        <taxon>Rhodobacterales</taxon>
        <taxon>Paracoccaceae</taxon>
        <taxon>Marimonas</taxon>
    </lineage>
</organism>
<evidence type="ECO:0000256" key="8">
    <source>
        <dbReference type="ARBA" id="ARBA00023277"/>
    </source>
</evidence>
<comment type="activity regulation">
    <text evidence="9">Activated by a monovalent cation that binds near, but not in, the active site. The most likely occupant of the site in vivo is potassium. Ion binding induces a conformational change that may alter substrate affinity.</text>
</comment>
<comment type="caution">
    <text evidence="11">The sequence shown here is derived from an EMBL/GenBank/DDBJ whole genome shotgun (WGS) entry which is preliminary data.</text>
</comment>
<dbReference type="PRINTS" id="PR00990">
    <property type="entry name" value="RIBOKINASE"/>
</dbReference>
<comment type="similarity">
    <text evidence="9">Belongs to the carbohydrate kinase PfkB family. Ribokinase subfamily.</text>
</comment>
<dbReference type="InterPro" id="IPR011877">
    <property type="entry name" value="Ribokinase"/>
</dbReference>
<evidence type="ECO:0000256" key="9">
    <source>
        <dbReference type="HAMAP-Rule" id="MF_01987"/>
    </source>
</evidence>
<keyword evidence="6 9" id="KW-0460">Magnesium</keyword>
<feature type="binding site" evidence="9">
    <location>
        <position position="274"/>
    </location>
    <ligand>
        <name>K(+)</name>
        <dbReference type="ChEBI" id="CHEBI:29103"/>
    </ligand>
</feature>
<reference evidence="11" key="1">
    <citation type="submission" date="2022-07" db="EMBL/GenBank/DDBJ databases">
        <authorList>
            <person name="Otstavnykh N."/>
            <person name="Isaeva M."/>
            <person name="Bystritskaya E."/>
        </authorList>
    </citation>
    <scope>NUCLEOTIDE SEQUENCE</scope>
    <source>
        <strain evidence="11">KCTC 52189</strain>
    </source>
</reference>
<accession>A0AAE4B4S4</accession>
<dbReference type="AlphaFoldDB" id="A0AAE4B4S4"/>
<keyword evidence="9" id="KW-0963">Cytoplasm</keyword>
<dbReference type="GO" id="GO:0019303">
    <property type="term" value="P:D-ribose catabolic process"/>
    <property type="evidence" value="ECO:0007669"/>
    <property type="project" value="UniProtKB-UniRule"/>
</dbReference>
<comment type="pathway">
    <text evidence="9">Carbohydrate metabolism; D-ribose degradation; D-ribose 5-phosphate from beta-D-ribopyranose: step 2/2.</text>
</comment>
<feature type="binding site" evidence="9">
    <location>
        <position position="269"/>
    </location>
    <ligand>
        <name>K(+)</name>
        <dbReference type="ChEBI" id="CHEBI:29103"/>
    </ligand>
</feature>
<protein>
    <recommendedName>
        <fullName evidence="9">Ribokinase</fullName>
        <shortName evidence="9">RK</shortName>
        <ecNumber evidence="9">2.7.1.15</ecNumber>
    </recommendedName>
</protein>
<dbReference type="GO" id="GO:0004747">
    <property type="term" value="F:ribokinase activity"/>
    <property type="evidence" value="ECO:0007669"/>
    <property type="project" value="UniProtKB-UniRule"/>
</dbReference>
<evidence type="ECO:0000256" key="7">
    <source>
        <dbReference type="ARBA" id="ARBA00022958"/>
    </source>
</evidence>
<keyword evidence="1 9" id="KW-0808">Transferase</keyword>
<evidence type="ECO:0000256" key="4">
    <source>
        <dbReference type="ARBA" id="ARBA00022777"/>
    </source>
</evidence>
<evidence type="ECO:0000313" key="11">
    <source>
        <dbReference type="EMBL" id="MDQ2090412.1"/>
    </source>
</evidence>
<keyword evidence="5 9" id="KW-0067">ATP-binding</keyword>
<feature type="binding site" evidence="9">
    <location>
        <position position="233"/>
    </location>
    <ligand>
        <name>K(+)</name>
        <dbReference type="ChEBI" id="CHEBI:29103"/>
    </ligand>
</feature>
<comment type="caution">
    <text evidence="9">Lacks conserved residue(s) required for the propagation of feature annotation.</text>
</comment>
<keyword evidence="8 9" id="KW-0119">Carbohydrate metabolism</keyword>
<dbReference type="HAMAP" id="MF_01987">
    <property type="entry name" value="Ribokinase"/>
    <property type="match status" value="1"/>
</dbReference>
<evidence type="ECO:0000313" key="12">
    <source>
        <dbReference type="Proteomes" id="UP001226762"/>
    </source>
</evidence>
<dbReference type="EC" id="2.7.1.15" evidence="9"/>
<dbReference type="SUPFAM" id="SSF53613">
    <property type="entry name" value="Ribokinase-like"/>
    <property type="match status" value="1"/>
</dbReference>
<dbReference type="Gene3D" id="3.40.1190.20">
    <property type="match status" value="1"/>
</dbReference>
<reference evidence="11" key="2">
    <citation type="submission" date="2023-02" db="EMBL/GenBank/DDBJ databases">
        <title>'Rhodoalgimonas zhirmunskyi' gen. nov., isolated from a red alga.</title>
        <authorList>
            <person name="Nedashkovskaya O.I."/>
            <person name="Otstavnykh N.Y."/>
            <person name="Bystritskaya E.P."/>
            <person name="Balabanova L.A."/>
            <person name="Isaeva M.P."/>
        </authorList>
    </citation>
    <scope>NUCLEOTIDE SEQUENCE</scope>
    <source>
        <strain evidence="11">KCTC 52189</strain>
    </source>
</reference>
<evidence type="ECO:0000256" key="3">
    <source>
        <dbReference type="ARBA" id="ARBA00022741"/>
    </source>
</evidence>
<dbReference type="RefSeq" id="WP_306735696.1">
    <property type="nucleotide sequence ID" value="NZ_JANHAX010000003.1"/>
</dbReference>
<dbReference type="PANTHER" id="PTHR10584">
    <property type="entry name" value="SUGAR KINASE"/>
    <property type="match status" value="1"/>
</dbReference>
<feature type="binding site" evidence="9">
    <location>
        <begin position="38"/>
        <end position="42"/>
    </location>
    <ligand>
        <name>substrate</name>
    </ligand>
</feature>
<feature type="binding site" evidence="9">
    <location>
        <position position="136"/>
    </location>
    <ligand>
        <name>substrate</name>
    </ligand>
</feature>
<dbReference type="GO" id="GO:0005737">
    <property type="term" value="C:cytoplasm"/>
    <property type="evidence" value="ECO:0007669"/>
    <property type="project" value="UniProtKB-SubCell"/>
</dbReference>
<sequence length="293" mass="30134">MTIFNLGSINVDHFYSVPHLPTPGETLPATTYSTGLGGKGANQSVAAALAGAPVIHIGSVGPDGAPMVARMRAFGVDCAHVSQVDTPTAHAIINVDPAGENAIVIFSGANQEQSLTHLESAISAASQGDMLMLQNETDLQLEAARLARAAGLFVIYSAAPFSAAAVEAVMPHVDLLVMNAVEAGQLTKALRCGLTDLPVPHLLITKGADGSTWHDLQRGRDLDVAAFRVTPVDTTGAGDCFIGYVAAGLNEGLSPEKAMRLGAAASAIQVTRPGTADAIPARHEVDAFLNAQG</sequence>
<feature type="binding site" evidence="9">
    <location>
        <begin position="238"/>
        <end position="239"/>
    </location>
    <ligand>
        <name>ATP</name>
        <dbReference type="ChEBI" id="CHEBI:30616"/>
    </ligand>
</feature>
<comment type="subcellular location">
    <subcellularLocation>
        <location evidence="9">Cytoplasm</location>
    </subcellularLocation>
</comment>
<gene>
    <name evidence="9" type="primary">rbsK</name>
    <name evidence="11" type="ORF">NO357_10935</name>
</gene>
<feature type="binding site" evidence="9">
    <location>
        <position position="235"/>
    </location>
    <ligand>
        <name>K(+)</name>
        <dbReference type="ChEBI" id="CHEBI:29103"/>
    </ligand>
</feature>
<feature type="binding site" evidence="9">
    <location>
        <position position="239"/>
    </location>
    <ligand>
        <name>substrate</name>
    </ligand>
</feature>
<keyword evidence="7 9" id="KW-0630">Potassium</keyword>
<evidence type="ECO:0000256" key="5">
    <source>
        <dbReference type="ARBA" id="ARBA00022840"/>
    </source>
</evidence>
<keyword evidence="2 9" id="KW-0479">Metal-binding</keyword>
<feature type="domain" description="Carbohydrate kinase PfkB" evidence="10">
    <location>
        <begin position="6"/>
        <end position="281"/>
    </location>
</feature>
<keyword evidence="4 9" id="KW-0418">Kinase</keyword>
<comment type="subunit">
    <text evidence="9">Homodimer.</text>
</comment>
<evidence type="ECO:0000256" key="2">
    <source>
        <dbReference type="ARBA" id="ARBA00022723"/>
    </source>
</evidence>
<dbReference type="InterPro" id="IPR011611">
    <property type="entry name" value="PfkB_dom"/>
</dbReference>
<evidence type="ECO:0000256" key="1">
    <source>
        <dbReference type="ARBA" id="ARBA00022679"/>
    </source>
</evidence>
<feature type="binding site" evidence="9">
    <location>
        <begin position="205"/>
        <end position="210"/>
    </location>
    <ligand>
        <name>ATP</name>
        <dbReference type="ChEBI" id="CHEBI:30616"/>
    </ligand>
</feature>
<comment type="cofactor">
    <cofactor evidence="9">
        <name>Mg(2+)</name>
        <dbReference type="ChEBI" id="CHEBI:18420"/>
    </cofactor>
    <text evidence="9">Requires a divalent cation, most likely magnesium in vivo, as an electrophilic catalyst to aid phosphoryl group transfer. It is the chelate of the metal and the nucleotide that is the actual substrate.</text>
</comment>
<feature type="binding site" evidence="9">
    <location>
        <begin position="10"/>
        <end position="12"/>
    </location>
    <ligand>
        <name>substrate</name>
    </ligand>
</feature>
<dbReference type="GO" id="GO:0005524">
    <property type="term" value="F:ATP binding"/>
    <property type="evidence" value="ECO:0007669"/>
    <property type="project" value="UniProtKB-UniRule"/>
</dbReference>
<dbReference type="Pfam" id="PF00294">
    <property type="entry name" value="PfkB"/>
    <property type="match status" value="1"/>
</dbReference>
<proteinExistence type="inferred from homology"/>
<comment type="function">
    <text evidence="9">Catalyzes the phosphorylation of ribose at O-5 in a reaction requiring ATP and magnesium. The resulting D-ribose-5-phosphate can then be used either for sythesis of nucleotides, histidine, and tryptophan, or as a component of the pentose phosphate pathway.</text>
</comment>
<feature type="binding site" evidence="9">
    <location>
        <position position="179"/>
    </location>
    <ligand>
        <name>ATP</name>
        <dbReference type="ChEBI" id="CHEBI:30616"/>
    </ligand>
</feature>
<keyword evidence="3 9" id="KW-0547">Nucleotide-binding</keyword>
<name>A0AAE4B4S4_9RHOB</name>
<feature type="binding site" evidence="9">
    <location>
        <position position="272"/>
    </location>
    <ligand>
        <name>K(+)</name>
        <dbReference type="ChEBI" id="CHEBI:29103"/>
    </ligand>
</feature>